<evidence type="ECO:0000256" key="1">
    <source>
        <dbReference type="SAM" id="MobiDB-lite"/>
    </source>
</evidence>
<dbReference type="EMBL" id="JAAXPC010000009">
    <property type="protein sequence ID" value="NKY03334.1"/>
    <property type="molecule type" value="Genomic_DNA"/>
</dbReference>
<organism evidence="2 3">
    <name type="scientific">Gordonia polyisoprenivorans</name>
    <dbReference type="NCBI Taxonomy" id="84595"/>
    <lineage>
        <taxon>Bacteria</taxon>
        <taxon>Bacillati</taxon>
        <taxon>Actinomycetota</taxon>
        <taxon>Actinomycetes</taxon>
        <taxon>Mycobacteriales</taxon>
        <taxon>Gordoniaceae</taxon>
        <taxon>Gordonia</taxon>
    </lineage>
</organism>
<accession>A0A846WNW2</accession>
<gene>
    <name evidence="2" type="ORF">HGA05_17325</name>
</gene>
<name>A0A846WNW2_9ACTN</name>
<sequence>MRLRSELEILATLDATTIEAVCTDPSLIDHLIVGCLDEAADADTAAELAETCADAATEADADDPGRDHDAWDHAAELACFHRQEAAAWRATARVLARSQRSRDTPSSRPATTTRNGRGVA</sequence>
<evidence type="ECO:0000313" key="2">
    <source>
        <dbReference type="EMBL" id="NKY03334.1"/>
    </source>
</evidence>
<proteinExistence type="predicted"/>
<dbReference type="Proteomes" id="UP000563898">
    <property type="component" value="Unassembled WGS sequence"/>
</dbReference>
<evidence type="ECO:0000313" key="3">
    <source>
        <dbReference type="Proteomes" id="UP000563898"/>
    </source>
</evidence>
<comment type="caution">
    <text evidence="2">The sequence shown here is derived from an EMBL/GenBank/DDBJ whole genome shotgun (WGS) entry which is preliminary data.</text>
</comment>
<feature type="region of interest" description="Disordered" evidence="1">
    <location>
        <begin position="95"/>
        <end position="120"/>
    </location>
</feature>
<dbReference type="RefSeq" id="WP_006368408.1">
    <property type="nucleotide sequence ID" value="NZ_JAAXPC010000009.1"/>
</dbReference>
<dbReference type="AlphaFoldDB" id="A0A846WNW2"/>
<feature type="compositionally biased region" description="Polar residues" evidence="1">
    <location>
        <begin position="106"/>
        <end position="120"/>
    </location>
</feature>
<reference evidence="2 3" key="1">
    <citation type="submission" date="2020-04" db="EMBL/GenBank/DDBJ databases">
        <title>MicrobeNet Type strains.</title>
        <authorList>
            <person name="Nicholson A.C."/>
        </authorList>
    </citation>
    <scope>NUCLEOTIDE SEQUENCE [LARGE SCALE GENOMIC DNA]</scope>
    <source>
        <strain evidence="2 3">ATCC BAA-14</strain>
    </source>
</reference>
<protein>
    <submittedName>
        <fullName evidence="2">Uncharacterized protein</fullName>
    </submittedName>
</protein>